<dbReference type="Proteomes" id="UP001153334">
    <property type="component" value="Unassembled WGS sequence"/>
</dbReference>
<accession>A0ACC2J6B4</accession>
<reference evidence="1" key="1">
    <citation type="submission" date="2022-11" db="EMBL/GenBank/DDBJ databases">
        <title>Genome Sequence of Nemania bipapillata.</title>
        <authorList>
            <person name="Buettner E."/>
        </authorList>
    </citation>
    <scope>NUCLEOTIDE SEQUENCE</scope>
    <source>
        <strain evidence="1">CP14</strain>
    </source>
</reference>
<sequence>MSAHPPCDTLIADISSLEASTAAYVVCPVYYDTTTAAAGSGFYGACAAGTCGSTVGAGACGGAAAGVVCGGEVPGSILLAAEPRAARIAEEVVVAAAVAAEEAVVVVAEA</sequence>
<gene>
    <name evidence="1" type="ORF">ONZ43_g1158</name>
</gene>
<organism evidence="1 2">
    <name type="scientific">Nemania bipapillata</name>
    <dbReference type="NCBI Taxonomy" id="110536"/>
    <lineage>
        <taxon>Eukaryota</taxon>
        <taxon>Fungi</taxon>
        <taxon>Dikarya</taxon>
        <taxon>Ascomycota</taxon>
        <taxon>Pezizomycotina</taxon>
        <taxon>Sordariomycetes</taxon>
        <taxon>Xylariomycetidae</taxon>
        <taxon>Xylariales</taxon>
        <taxon>Xylariaceae</taxon>
        <taxon>Nemania</taxon>
    </lineage>
</organism>
<keyword evidence="2" id="KW-1185">Reference proteome</keyword>
<protein>
    <submittedName>
        <fullName evidence="1">Uncharacterized protein</fullName>
    </submittedName>
</protein>
<evidence type="ECO:0000313" key="2">
    <source>
        <dbReference type="Proteomes" id="UP001153334"/>
    </source>
</evidence>
<proteinExistence type="predicted"/>
<comment type="caution">
    <text evidence="1">The sequence shown here is derived from an EMBL/GenBank/DDBJ whole genome shotgun (WGS) entry which is preliminary data.</text>
</comment>
<evidence type="ECO:0000313" key="1">
    <source>
        <dbReference type="EMBL" id="KAJ8122713.1"/>
    </source>
</evidence>
<name>A0ACC2J6B4_9PEZI</name>
<dbReference type="EMBL" id="JAPESX010000185">
    <property type="protein sequence ID" value="KAJ8122713.1"/>
    <property type="molecule type" value="Genomic_DNA"/>
</dbReference>